<dbReference type="EMBL" id="UINC01004629">
    <property type="protein sequence ID" value="SVA15738.1"/>
    <property type="molecule type" value="Genomic_DNA"/>
</dbReference>
<name>A0A381TJM3_9ZZZZ</name>
<dbReference type="SUPFAM" id="SSF52266">
    <property type="entry name" value="SGNH hydrolase"/>
    <property type="match status" value="1"/>
</dbReference>
<dbReference type="InterPro" id="IPR036514">
    <property type="entry name" value="SGNH_hydro_sf"/>
</dbReference>
<proteinExistence type="predicted"/>
<gene>
    <name evidence="2" type="ORF">METZ01_LOCUS68592</name>
</gene>
<evidence type="ECO:0000313" key="2">
    <source>
        <dbReference type="EMBL" id="SVA15738.1"/>
    </source>
</evidence>
<reference evidence="2" key="1">
    <citation type="submission" date="2018-05" db="EMBL/GenBank/DDBJ databases">
        <authorList>
            <person name="Lanie J.A."/>
            <person name="Ng W.-L."/>
            <person name="Kazmierczak K.M."/>
            <person name="Andrzejewski T.M."/>
            <person name="Davidsen T.M."/>
            <person name="Wayne K.J."/>
            <person name="Tettelin H."/>
            <person name="Glass J.I."/>
            <person name="Rusch D."/>
            <person name="Podicherti R."/>
            <person name="Tsui H.-C.T."/>
            <person name="Winkler M.E."/>
        </authorList>
    </citation>
    <scope>NUCLEOTIDE SEQUENCE</scope>
</reference>
<accession>A0A381TJM3</accession>
<evidence type="ECO:0000259" key="1">
    <source>
        <dbReference type="Pfam" id="PF13472"/>
    </source>
</evidence>
<dbReference type="AlphaFoldDB" id="A0A381TJM3"/>
<dbReference type="Gene3D" id="3.40.50.1110">
    <property type="entry name" value="SGNH hydrolase"/>
    <property type="match status" value="1"/>
</dbReference>
<feature type="domain" description="SGNH hydrolase-type esterase" evidence="1">
    <location>
        <begin position="20"/>
        <end position="165"/>
    </location>
</feature>
<organism evidence="2">
    <name type="scientific">marine metagenome</name>
    <dbReference type="NCBI Taxonomy" id="408172"/>
    <lineage>
        <taxon>unclassified sequences</taxon>
        <taxon>metagenomes</taxon>
        <taxon>ecological metagenomes</taxon>
    </lineage>
</organism>
<sequence length="182" mass="21059">MPTDSVILFIGSSSIRLWDLDQYLPNYYGLNRGFGGAHISDMLHYFEIIVSPYPIKGVVFYCGDNDIASGKTPELVYNGFLQIYTKIIHLFPSVKFYYIPIKPSISRWDKWELMNQTNHKILILSKWNTTLYYVDTATPMLQLEGIPNPGLFVDDELHLNTAGYSLWSQILKNRLDHTFNLK</sequence>
<dbReference type="InterPro" id="IPR013830">
    <property type="entry name" value="SGNH_hydro"/>
</dbReference>
<protein>
    <recommendedName>
        <fullName evidence="1">SGNH hydrolase-type esterase domain-containing protein</fullName>
    </recommendedName>
</protein>
<dbReference type="Pfam" id="PF13472">
    <property type="entry name" value="Lipase_GDSL_2"/>
    <property type="match status" value="1"/>
</dbReference>